<dbReference type="GO" id="GO:0016192">
    <property type="term" value="P:vesicle-mediated transport"/>
    <property type="evidence" value="ECO:0007669"/>
    <property type="project" value="UniProtKB-ARBA"/>
</dbReference>
<dbReference type="GO" id="GO:0005794">
    <property type="term" value="C:Golgi apparatus"/>
    <property type="evidence" value="ECO:0007669"/>
    <property type="project" value="UniProtKB-ARBA"/>
</dbReference>
<dbReference type="InterPro" id="IPR000904">
    <property type="entry name" value="Sec7_dom"/>
</dbReference>
<dbReference type="PANTHER" id="PTHR10663">
    <property type="entry name" value="GUANYL-NUCLEOTIDE EXCHANGE FACTOR"/>
    <property type="match status" value="1"/>
</dbReference>
<dbReference type="EMBL" id="ML769539">
    <property type="protein sequence ID" value="KAE9395021.1"/>
    <property type="molecule type" value="Genomic_DNA"/>
</dbReference>
<dbReference type="Pfam" id="PF01369">
    <property type="entry name" value="Sec7"/>
    <property type="match status" value="1"/>
</dbReference>
<dbReference type="InterPro" id="IPR056604">
    <property type="entry name" value="GBF1-like_TPR"/>
</dbReference>
<dbReference type="Pfam" id="PF12783">
    <property type="entry name" value="Sec7-like_HUS"/>
    <property type="match status" value="1"/>
</dbReference>
<protein>
    <submittedName>
        <fullName evidence="3">Sec7-domain-containing protein</fullName>
    </submittedName>
</protein>
<accession>A0A6A4HAE6</accession>
<feature type="domain" description="SEC7" evidence="2">
    <location>
        <begin position="571"/>
        <end position="763"/>
    </location>
</feature>
<dbReference type="InterPro" id="IPR023394">
    <property type="entry name" value="Sec7_C_sf"/>
</dbReference>
<dbReference type="Gene3D" id="1.10.1000.11">
    <property type="entry name" value="Arf Nucleotide-binding Site Opener,domain 2"/>
    <property type="match status" value="1"/>
</dbReference>
<dbReference type="GO" id="GO:0032012">
    <property type="term" value="P:regulation of ARF protein signal transduction"/>
    <property type="evidence" value="ECO:0007669"/>
    <property type="project" value="InterPro"/>
</dbReference>
<dbReference type="PROSITE" id="PS50190">
    <property type="entry name" value="SEC7"/>
    <property type="match status" value="1"/>
</dbReference>
<dbReference type="SMART" id="SM00222">
    <property type="entry name" value="Sec7"/>
    <property type="match status" value="1"/>
</dbReference>
<keyword evidence="4" id="KW-1185">Reference proteome</keyword>
<dbReference type="Pfam" id="PF23325">
    <property type="entry name" value="TPR_28"/>
    <property type="match status" value="1"/>
</dbReference>
<feature type="non-terminal residue" evidence="3">
    <location>
        <position position="1"/>
    </location>
</feature>
<dbReference type="Proteomes" id="UP000799118">
    <property type="component" value="Unassembled WGS sequence"/>
</dbReference>
<evidence type="ECO:0000313" key="4">
    <source>
        <dbReference type="Proteomes" id="UP000799118"/>
    </source>
</evidence>
<dbReference type="InterPro" id="IPR016024">
    <property type="entry name" value="ARM-type_fold"/>
</dbReference>
<proteinExistence type="predicted"/>
<dbReference type="CDD" id="cd00171">
    <property type="entry name" value="Sec7"/>
    <property type="match status" value="1"/>
</dbReference>
<dbReference type="InterPro" id="IPR032691">
    <property type="entry name" value="Mon2/Sec7/BIG1-like_HUS"/>
</dbReference>
<feature type="region of interest" description="Disordered" evidence="1">
    <location>
        <begin position="431"/>
        <end position="460"/>
    </location>
</feature>
<dbReference type="SUPFAM" id="SSF48371">
    <property type="entry name" value="ARM repeat"/>
    <property type="match status" value="1"/>
</dbReference>
<reference evidence="3" key="1">
    <citation type="journal article" date="2019" name="Environ. Microbiol.">
        <title>Fungal ecological strategies reflected in gene transcription - a case study of two litter decomposers.</title>
        <authorList>
            <person name="Barbi F."/>
            <person name="Kohler A."/>
            <person name="Barry K."/>
            <person name="Baskaran P."/>
            <person name="Daum C."/>
            <person name="Fauchery L."/>
            <person name="Ihrmark K."/>
            <person name="Kuo A."/>
            <person name="LaButti K."/>
            <person name="Lipzen A."/>
            <person name="Morin E."/>
            <person name="Grigoriev I.V."/>
            <person name="Henrissat B."/>
            <person name="Lindahl B."/>
            <person name="Martin F."/>
        </authorList>
    </citation>
    <scope>NUCLEOTIDE SEQUENCE</scope>
    <source>
        <strain evidence="3">JB14</strain>
    </source>
</reference>
<dbReference type="OrthoDB" id="10258608at2759"/>
<evidence type="ECO:0000256" key="1">
    <source>
        <dbReference type="SAM" id="MobiDB-lite"/>
    </source>
</evidence>
<name>A0A6A4HAE6_9AGAR</name>
<dbReference type="InterPro" id="IPR035999">
    <property type="entry name" value="Sec7_dom_sf"/>
</dbReference>
<evidence type="ECO:0000259" key="2">
    <source>
        <dbReference type="PROSITE" id="PS50190"/>
    </source>
</evidence>
<dbReference type="PANTHER" id="PTHR10663:SF388">
    <property type="entry name" value="GOLGI-SPECIFIC BREFELDIN A-RESISTANCE GUANINE NUCLEOTIDE EXCHANGE FACTOR 1"/>
    <property type="match status" value="1"/>
</dbReference>
<dbReference type="GO" id="GO:0005085">
    <property type="term" value="F:guanyl-nucleotide exchange factor activity"/>
    <property type="evidence" value="ECO:0007669"/>
    <property type="project" value="InterPro"/>
</dbReference>
<sequence length="1508" mass="167354">MNSPKSTTRTRRNVSQKHVLSSEILSVTSAMRKNSRWASSTNFMSSTQPSALGSNLGLRISSPSFNTRASSSGSREADLMAGFQELKKNVRDVEDLSTLPLPSILSPFFEIIRSPLSTGPITSTALTALHNFFVCGIISAQSIALEVALVELSTTVARCKFEPSDSSGDEVVLLKILTVIHDCLCAYDVGSVLGDVEVCEMLETVLTTCCQMRLSEILRRSAENTMHSLVRKVFSRLHSIDPETEESKLVQDVEDAEIKMNVSSTQIPNEAGDEEGQELVVDAPSEDQEPPQEAQTPSSAFVPRTQFSLPSILELLRVLVNVLDPNDQQHTDSTRLVVLGILNSAFEEAGPRIGAFPSLQALVLDPGCKYLFQLARSENLAVLHAALRTLSAMFDTMREHLKLQQELFLAFTIDRLAPPLPIGAVKGSLSKKATMTGSPRPGTPSLGSVEPEKDADSGTMTPTRVLVAPARGETRNLVLETLSQISRHPSFMVDLYTNYDCDINCENLFERLIDFLTKSVYPSHYAGGLDAQQRNAQYLCLDLLLAFVNDMAKRAEGGCQEWPSDCPSPESLLHAKSQKKLILTGASRFNAKPKTGLAFLEENGLIYADLSDEVDKPLSLARFLKSCTRLDKRLLGDFISKPDNIQILKDFIGLFDFKNKPIANAMRELLETFRLPGEAQQIARITETFASIYFAAGPAEIKSEDAVYVLAYSVIMLNTDLHNPQIRKRMSIEEYQKNLRGVNDGTNFSPEFLQEIYDSIRKREIVMPEEHTGALGFEYAWKELLTRSRQAGRLIICNSPLFDVEMFKSVWKPVISSIAYAFTSFDDDYIIQRAIAGFRQCATLAQHFNLPDVFDFVVVSLSQATSLLPEMLPVSVPNYPTVDVEGQSITVSNLSVKFGVNFKGQLAAVVLFNIVNGNGNALREGWTQIFEMFQNLFLHSLLPTRMLQMEDFLGGVSMIPLRGAQPQRTPARSDGGLLSTLSSYLMTPYGASSDSIVPDATESDIENTLCTIDCITSCRLDELYSEIMQLELDALVAAVRALEALAHERTVAKLKQESDDPMYPAQDKPGPMPYDPASVFLLETMVSISCQAPQYIDDLWPIVFEHLSALLHHDSAGQYSILLIERAVVGLLRLCLILAQKSSLRDQIYVSLDLLSGLPSDVAVSVAEQIVVGVIFLVQKHREIITSQTEWKLIFALLRSTISHPEAARLSFDLLNNLVVDGPEQLVSMDNFSALVTLLNDFATIAGSTVEGHQKQGRRQEPLTAANSPAVERGHKAIELLSSLKRFISPIIALSGLKREDAWEQLFLPLLTSMKDQSSNASREVRQSAIGQLQRMLLASHPILDEAGTKQAEQIFNKIVFRLVDDLLKPHVFQRDPRGMPETRLRASALLCKTFMHFEVRESQATADIRILWNEILDLLDRLMHLDRGDQLYEAIPESLKNVLLVMNAAQILVPPSGDDQRNERQRTLWTMTSERMERFLPGFLTEVIPVPEISEVPLQPVEEAPAP</sequence>
<dbReference type="Gene3D" id="1.10.220.20">
    <property type="match status" value="1"/>
</dbReference>
<organism evidence="3 4">
    <name type="scientific">Gymnopus androsaceus JB14</name>
    <dbReference type="NCBI Taxonomy" id="1447944"/>
    <lineage>
        <taxon>Eukaryota</taxon>
        <taxon>Fungi</taxon>
        <taxon>Dikarya</taxon>
        <taxon>Basidiomycota</taxon>
        <taxon>Agaricomycotina</taxon>
        <taxon>Agaricomycetes</taxon>
        <taxon>Agaricomycetidae</taxon>
        <taxon>Agaricales</taxon>
        <taxon>Marasmiineae</taxon>
        <taxon>Omphalotaceae</taxon>
        <taxon>Gymnopus</taxon>
    </lineage>
</organism>
<dbReference type="FunFam" id="1.10.1000.11:FF:000002">
    <property type="entry name" value="Cytohesin 1"/>
    <property type="match status" value="1"/>
</dbReference>
<gene>
    <name evidence="3" type="ORF">BT96DRAFT_1022195</name>
</gene>
<dbReference type="SUPFAM" id="SSF48425">
    <property type="entry name" value="Sec7 domain"/>
    <property type="match status" value="1"/>
</dbReference>
<evidence type="ECO:0000313" key="3">
    <source>
        <dbReference type="EMBL" id="KAE9395021.1"/>
    </source>
</evidence>